<keyword evidence="2" id="KW-0378">Hydrolase</keyword>
<sequence>MFSRLRRPVFPDHIVLPLSGGEIAVRLRPDPRARRYLLRLPHDQSGPVLTIPKGGSLSTAQRFAEKHASWLEEKLAALPKTTPFAAGSVVPVRGVLHRIEPSGRLRGLVTAGLDTEGHAVLSVPGAAEHTGRKVADWLKRQARADIEAAVARHTATLGVKATAISLRDTRSRWGSCASNGRLSFSWRLILAPPEILDYVAAHEVAHLREMNHSDRFWALCRQLAPHTPKARQWLKDEGGKLHLFG</sequence>
<protein>
    <submittedName>
        <fullName evidence="2">Predicted metal-dependent hydrolase</fullName>
    </submittedName>
</protein>
<keyword evidence="3" id="KW-1185">Reference proteome</keyword>
<dbReference type="Proteomes" id="UP000183900">
    <property type="component" value="Unassembled WGS sequence"/>
</dbReference>
<dbReference type="RefSeq" id="WP_055454607.1">
    <property type="nucleotide sequence ID" value="NZ_CYHE01000002.1"/>
</dbReference>
<feature type="domain" description="YgjP-like metallopeptidase" evidence="1">
    <location>
        <begin position="38"/>
        <end position="236"/>
    </location>
</feature>
<dbReference type="Pfam" id="PF01863">
    <property type="entry name" value="YgjP-like"/>
    <property type="match status" value="1"/>
</dbReference>
<evidence type="ECO:0000259" key="1">
    <source>
        <dbReference type="Pfam" id="PF01863"/>
    </source>
</evidence>
<name>A0A0K6HR33_9HYPH</name>
<dbReference type="InterPro" id="IPR002725">
    <property type="entry name" value="YgjP-like_metallopeptidase"/>
</dbReference>
<dbReference type="OrthoDB" id="9795402at2"/>
<reference evidence="3" key="1">
    <citation type="submission" date="2015-08" db="EMBL/GenBank/DDBJ databases">
        <authorList>
            <person name="Varghese N."/>
        </authorList>
    </citation>
    <scope>NUCLEOTIDE SEQUENCE [LARGE SCALE GENOMIC DNA]</scope>
    <source>
        <strain evidence="3">DSM 23407</strain>
    </source>
</reference>
<gene>
    <name evidence="2" type="ORF">Ga0061067_102346</name>
</gene>
<organism evidence="2 3">
    <name type="scientific">Pannonibacter indicus</name>
    <dbReference type="NCBI Taxonomy" id="466044"/>
    <lineage>
        <taxon>Bacteria</taxon>
        <taxon>Pseudomonadati</taxon>
        <taxon>Pseudomonadota</taxon>
        <taxon>Alphaproteobacteria</taxon>
        <taxon>Hyphomicrobiales</taxon>
        <taxon>Stappiaceae</taxon>
        <taxon>Pannonibacter</taxon>
    </lineage>
</organism>
<dbReference type="CDD" id="cd07344">
    <property type="entry name" value="M48_yhfN_like"/>
    <property type="match status" value="1"/>
</dbReference>
<dbReference type="AlphaFoldDB" id="A0A0K6HR33"/>
<dbReference type="Gene3D" id="3.30.2010.10">
    <property type="entry name" value="Metalloproteases ('zincins'), catalytic domain"/>
    <property type="match status" value="1"/>
</dbReference>
<accession>A0A0K6HR33</accession>
<evidence type="ECO:0000313" key="2">
    <source>
        <dbReference type="EMBL" id="CUA93339.1"/>
    </source>
</evidence>
<dbReference type="PANTHER" id="PTHR30399">
    <property type="entry name" value="UNCHARACTERIZED PROTEIN YGJP"/>
    <property type="match status" value="1"/>
</dbReference>
<dbReference type="GO" id="GO:0016787">
    <property type="term" value="F:hydrolase activity"/>
    <property type="evidence" value="ECO:0007669"/>
    <property type="project" value="UniProtKB-KW"/>
</dbReference>
<dbReference type="PANTHER" id="PTHR30399:SF1">
    <property type="entry name" value="UTP PYROPHOSPHATASE"/>
    <property type="match status" value="1"/>
</dbReference>
<evidence type="ECO:0000313" key="3">
    <source>
        <dbReference type="Proteomes" id="UP000183900"/>
    </source>
</evidence>
<proteinExistence type="predicted"/>
<dbReference type="InterPro" id="IPR053136">
    <property type="entry name" value="UTP_pyrophosphatase-like"/>
</dbReference>
<dbReference type="EMBL" id="CYHE01000002">
    <property type="protein sequence ID" value="CUA93339.1"/>
    <property type="molecule type" value="Genomic_DNA"/>
</dbReference>